<dbReference type="GO" id="GO:0016020">
    <property type="term" value="C:membrane"/>
    <property type="evidence" value="ECO:0007669"/>
    <property type="project" value="UniProtKB-SubCell"/>
</dbReference>
<keyword evidence="5" id="KW-0812">Transmembrane</keyword>
<evidence type="ECO:0000256" key="4">
    <source>
        <dbReference type="RuleBase" id="RU369080"/>
    </source>
</evidence>
<dbReference type="Gene3D" id="1.10.238.10">
    <property type="entry name" value="EF-hand"/>
    <property type="match status" value="1"/>
</dbReference>
<dbReference type="AlphaFoldDB" id="A0A6P5GIU6"/>
<dbReference type="PANTHER" id="PTHR23056">
    <property type="entry name" value="CALCINEURIN B"/>
    <property type="match status" value="1"/>
</dbReference>
<comment type="subcellular location">
    <subcellularLocation>
        <location evidence="4">Membrane</location>
    </subcellularLocation>
</comment>
<dbReference type="InterPro" id="IPR002048">
    <property type="entry name" value="EF_hand_dom"/>
</dbReference>
<dbReference type="InterPro" id="IPR011992">
    <property type="entry name" value="EF-hand-dom_pair"/>
</dbReference>
<dbReference type="InterPro" id="IPR045198">
    <property type="entry name" value="CNBL1-10"/>
</dbReference>
<feature type="domain" description="EF-hand" evidence="6">
    <location>
        <begin position="149"/>
        <end position="184"/>
    </location>
</feature>
<keyword evidence="1 4" id="KW-0677">Repeat</keyword>
<keyword evidence="5" id="KW-1133">Transmembrane helix</keyword>
<comment type="similarity">
    <text evidence="3 4">Belongs to the calcineurin regulatory subunit family.</text>
</comment>
<proteinExistence type="inferred from homology"/>
<sequence>MDSRPYSDDIRSGSLTVGEWLCAVLVPLIAIAEVILCGVAECFDLRSIHRPRPRPRPHMKNFQDLADESRCFTVNEVEALYELYKKLSCSIFDDGLIHKEELQLALFKTPTCENLFLDRVFGLFDEKKNGVIEFEEFVHALSVFHPCAPVEDKIDFAFRLYDLRQTGYIEREEVKKMVIAILMESDTKLTDDLLEAILDKAFADADTDGDGKINKEEWKNFALRSPNLLKNMTLPYLMDVTMVFPSFVFNTEVED</sequence>
<evidence type="ECO:0000256" key="5">
    <source>
        <dbReference type="SAM" id="Phobius"/>
    </source>
</evidence>
<keyword evidence="4" id="KW-0479">Metal-binding</keyword>
<dbReference type="RefSeq" id="XP_020106008.1">
    <property type="nucleotide sequence ID" value="XM_020250419.1"/>
</dbReference>
<evidence type="ECO:0000313" key="7">
    <source>
        <dbReference type="Proteomes" id="UP000515123"/>
    </source>
</evidence>
<name>A0A6P5GIU6_ANACO</name>
<accession>A0A6P5GIU6</accession>
<dbReference type="OrthoDB" id="191686at2759"/>
<evidence type="ECO:0000256" key="1">
    <source>
        <dbReference type="ARBA" id="ARBA00022737"/>
    </source>
</evidence>
<evidence type="ECO:0000256" key="3">
    <source>
        <dbReference type="ARBA" id="ARBA00023774"/>
    </source>
</evidence>
<dbReference type="PANTHER" id="PTHR23056:SF26">
    <property type="entry name" value="CALCINEURIN B-LIKE PROTEIN 10"/>
    <property type="match status" value="1"/>
</dbReference>
<organism evidence="7 8">
    <name type="scientific">Ananas comosus</name>
    <name type="common">Pineapple</name>
    <name type="synonym">Ananas ananas</name>
    <dbReference type="NCBI Taxonomy" id="4615"/>
    <lineage>
        <taxon>Eukaryota</taxon>
        <taxon>Viridiplantae</taxon>
        <taxon>Streptophyta</taxon>
        <taxon>Embryophyta</taxon>
        <taxon>Tracheophyta</taxon>
        <taxon>Spermatophyta</taxon>
        <taxon>Magnoliopsida</taxon>
        <taxon>Liliopsida</taxon>
        <taxon>Poales</taxon>
        <taxon>Bromeliaceae</taxon>
        <taxon>Bromelioideae</taxon>
        <taxon>Ananas</taxon>
    </lineage>
</organism>
<evidence type="ECO:0000256" key="2">
    <source>
        <dbReference type="ARBA" id="ARBA00022837"/>
    </source>
</evidence>
<dbReference type="PRINTS" id="PR00450">
    <property type="entry name" value="RECOVERIN"/>
</dbReference>
<dbReference type="SUPFAM" id="SSF47473">
    <property type="entry name" value="EF-hand"/>
    <property type="match status" value="1"/>
</dbReference>
<dbReference type="GO" id="GO:0019722">
    <property type="term" value="P:calcium-mediated signaling"/>
    <property type="evidence" value="ECO:0007669"/>
    <property type="project" value="UniProtKB-UniRule"/>
</dbReference>
<dbReference type="CDD" id="cd00051">
    <property type="entry name" value="EFh"/>
    <property type="match status" value="1"/>
</dbReference>
<dbReference type="GeneID" id="109722370"/>
<keyword evidence="7" id="KW-1185">Reference proteome</keyword>
<dbReference type="PROSITE" id="PS00018">
    <property type="entry name" value="EF_HAND_1"/>
    <property type="match status" value="1"/>
</dbReference>
<dbReference type="Proteomes" id="UP000515123">
    <property type="component" value="Linkage group 16"/>
</dbReference>
<keyword evidence="4 5" id="KW-0472">Membrane</keyword>
<comment type="function">
    <text evidence="4">Acts as a calcium sensor. CBL proteins interact with CIPK serine-threonine protein kinases. Binding of a CBL protein to the regulatory NAF domain of a CIPK protein lead to the activation of the kinase in a calcium-dependent manner.</text>
</comment>
<protein>
    <recommendedName>
        <fullName evidence="4">Calcineurin B-like protein</fullName>
    </recommendedName>
</protein>
<dbReference type="InterPro" id="IPR018247">
    <property type="entry name" value="EF_Hand_1_Ca_BS"/>
</dbReference>
<dbReference type="Pfam" id="PF13833">
    <property type="entry name" value="EF-hand_8"/>
    <property type="match status" value="1"/>
</dbReference>
<reference evidence="8" key="2">
    <citation type="submission" date="2025-08" db="UniProtKB">
        <authorList>
            <consortium name="RefSeq"/>
        </authorList>
    </citation>
    <scope>IDENTIFICATION</scope>
    <source>
        <tissue evidence="8">Leaf</tissue>
    </source>
</reference>
<gene>
    <name evidence="8" type="primary">LOC109722370</name>
</gene>
<dbReference type="GO" id="GO:0005509">
    <property type="term" value="F:calcium ion binding"/>
    <property type="evidence" value="ECO:0007669"/>
    <property type="project" value="UniProtKB-UniRule"/>
</dbReference>
<reference evidence="7" key="1">
    <citation type="journal article" date="2015" name="Nat. Genet.">
        <title>The pineapple genome and the evolution of CAM photosynthesis.</title>
        <authorList>
            <person name="Ming R."/>
            <person name="VanBuren R."/>
            <person name="Wai C.M."/>
            <person name="Tang H."/>
            <person name="Schatz M.C."/>
            <person name="Bowers J.E."/>
            <person name="Lyons E."/>
            <person name="Wang M.L."/>
            <person name="Chen J."/>
            <person name="Biggers E."/>
            <person name="Zhang J."/>
            <person name="Huang L."/>
            <person name="Zhang L."/>
            <person name="Miao W."/>
            <person name="Zhang J."/>
            <person name="Ye Z."/>
            <person name="Miao C."/>
            <person name="Lin Z."/>
            <person name="Wang H."/>
            <person name="Zhou H."/>
            <person name="Yim W.C."/>
            <person name="Priest H.D."/>
            <person name="Zheng C."/>
            <person name="Woodhouse M."/>
            <person name="Edger P.P."/>
            <person name="Guyot R."/>
            <person name="Guo H.B."/>
            <person name="Guo H."/>
            <person name="Zheng G."/>
            <person name="Singh R."/>
            <person name="Sharma A."/>
            <person name="Min X."/>
            <person name="Zheng Y."/>
            <person name="Lee H."/>
            <person name="Gurtowski J."/>
            <person name="Sedlazeck F.J."/>
            <person name="Harkess A."/>
            <person name="McKain M.R."/>
            <person name="Liao Z."/>
            <person name="Fang J."/>
            <person name="Liu J."/>
            <person name="Zhang X."/>
            <person name="Zhang Q."/>
            <person name="Hu W."/>
            <person name="Qin Y."/>
            <person name="Wang K."/>
            <person name="Chen L.Y."/>
            <person name="Shirley N."/>
            <person name="Lin Y.R."/>
            <person name="Liu L.Y."/>
            <person name="Hernandez A.G."/>
            <person name="Wright C.L."/>
            <person name="Bulone V."/>
            <person name="Tuskan G.A."/>
            <person name="Heath K."/>
            <person name="Zee F."/>
            <person name="Moore P.H."/>
            <person name="Sunkar R."/>
            <person name="Leebens-Mack J.H."/>
            <person name="Mockler T."/>
            <person name="Bennetzen J.L."/>
            <person name="Freeling M."/>
            <person name="Sankoff D."/>
            <person name="Paterson A.H."/>
            <person name="Zhu X."/>
            <person name="Yang X."/>
            <person name="Smith J.A."/>
            <person name="Cushman J.C."/>
            <person name="Paull R.E."/>
            <person name="Yu Q."/>
        </authorList>
    </citation>
    <scope>NUCLEOTIDE SEQUENCE [LARGE SCALE GENOMIC DNA]</scope>
    <source>
        <strain evidence="7">cv. F153</strain>
    </source>
</reference>
<comment type="subunit">
    <text evidence="4">Homodimer. Interacts with CIPK.</text>
</comment>
<evidence type="ECO:0000259" key="6">
    <source>
        <dbReference type="PROSITE" id="PS50222"/>
    </source>
</evidence>
<dbReference type="SMART" id="SM00054">
    <property type="entry name" value="EFh"/>
    <property type="match status" value="3"/>
</dbReference>
<dbReference type="Pfam" id="PF13499">
    <property type="entry name" value="EF-hand_7"/>
    <property type="match status" value="1"/>
</dbReference>
<evidence type="ECO:0000313" key="8">
    <source>
        <dbReference type="RefSeq" id="XP_020106008.1"/>
    </source>
</evidence>
<feature type="domain" description="EF-hand" evidence="6">
    <location>
        <begin position="193"/>
        <end position="228"/>
    </location>
</feature>
<dbReference type="PROSITE" id="PS50222">
    <property type="entry name" value="EF_HAND_2"/>
    <property type="match status" value="3"/>
</dbReference>
<feature type="domain" description="EF-hand" evidence="6">
    <location>
        <begin position="112"/>
        <end position="147"/>
    </location>
</feature>
<keyword evidence="2 4" id="KW-0106">Calcium</keyword>
<feature type="transmembrane region" description="Helical" evidence="5">
    <location>
        <begin position="20"/>
        <end position="43"/>
    </location>
</feature>
<dbReference type="GO" id="GO:0019900">
    <property type="term" value="F:kinase binding"/>
    <property type="evidence" value="ECO:0007669"/>
    <property type="project" value="UniProtKB-UniRule"/>
</dbReference>
<dbReference type="FunFam" id="1.10.238.10:FF:000073">
    <property type="entry name" value="calcineurin B-like protein 3"/>
    <property type="match status" value="1"/>
</dbReference>